<organism evidence="1 2">
    <name type="scientific">Hypoxylon rubiginosum</name>
    <dbReference type="NCBI Taxonomy" id="110542"/>
    <lineage>
        <taxon>Eukaryota</taxon>
        <taxon>Fungi</taxon>
        <taxon>Dikarya</taxon>
        <taxon>Ascomycota</taxon>
        <taxon>Pezizomycotina</taxon>
        <taxon>Sordariomycetes</taxon>
        <taxon>Xylariomycetidae</taxon>
        <taxon>Xylariales</taxon>
        <taxon>Hypoxylaceae</taxon>
        <taxon>Hypoxylon</taxon>
    </lineage>
</organism>
<gene>
    <name evidence="1" type="ORF">F4821DRAFT_189698</name>
</gene>
<sequence length="318" mass="34757">MPETIVEESLVLPDGRTLCYTTFAPASSSSALGQLEHEDQLQRTVFYFHGYPGTYHEGLPFHEAASRKGIRVVGITRPGFGGSTHAPNRSLLSFTDDVLAVADHLHIERFAVVGMSGGCPYALACLYSLPRGRLLGAMVVSGMYPASLGLDGMMFMNKVIFTLSPWIPNPVLSLIFDTALGKLARDPARPEKLAKELAASMESRTAEDGAAIHMHDDKFLKALAESTRDAFRHGGEGSAWEAKLFSKPWGFELKDLKPQKGKLVLWHGSKDVNVPVQMAEKAAALIPNVDLRVEKEEAHVSLIVKKLDEIVDTLLGMF</sequence>
<reference evidence="1 2" key="1">
    <citation type="journal article" date="2022" name="New Phytol.">
        <title>Ecological generalism drives hyperdiversity of secondary metabolite gene clusters in xylarialean endophytes.</title>
        <authorList>
            <person name="Franco M.E.E."/>
            <person name="Wisecaver J.H."/>
            <person name="Arnold A.E."/>
            <person name="Ju Y.M."/>
            <person name="Slot J.C."/>
            <person name="Ahrendt S."/>
            <person name="Moore L.P."/>
            <person name="Eastman K.E."/>
            <person name="Scott K."/>
            <person name="Konkel Z."/>
            <person name="Mondo S.J."/>
            <person name="Kuo A."/>
            <person name="Hayes R.D."/>
            <person name="Haridas S."/>
            <person name="Andreopoulos B."/>
            <person name="Riley R."/>
            <person name="LaButti K."/>
            <person name="Pangilinan J."/>
            <person name="Lipzen A."/>
            <person name="Amirebrahimi M."/>
            <person name="Yan J."/>
            <person name="Adam C."/>
            <person name="Keymanesh K."/>
            <person name="Ng V."/>
            <person name="Louie K."/>
            <person name="Northen T."/>
            <person name="Drula E."/>
            <person name="Henrissat B."/>
            <person name="Hsieh H.M."/>
            <person name="Youens-Clark K."/>
            <person name="Lutzoni F."/>
            <person name="Miadlikowska J."/>
            <person name="Eastwood D.C."/>
            <person name="Hamelin R.C."/>
            <person name="Grigoriev I.V."/>
            <person name="U'Ren J.M."/>
        </authorList>
    </citation>
    <scope>NUCLEOTIDE SEQUENCE [LARGE SCALE GENOMIC DNA]</scope>
    <source>
        <strain evidence="1 2">ER1909</strain>
    </source>
</reference>
<proteinExistence type="predicted"/>
<accession>A0ACC0DG03</accession>
<protein>
    <submittedName>
        <fullName evidence="1">Alpha/Beta hydrolase protein</fullName>
    </submittedName>
</protein>
<comment type="caution">
    <text evidence="1">The sequence shown here is derived from an EMBL/GenBank/DDBJ whole genome shotgun (WGS) entry which is preliminary data.</text>
</comment>
<name>A0ACC0DG03_9PEZI</name>
<keyword evidence="2" id="KW-1185">Reference proteome</keyword>
<keyword evidence="1" id="KW-0378">Hydrolase</keyword>
<evidence type="ECO:0000313" key="1">
    <source>
        <dbReference type="EMBL" id="KAI6091689.1"/>
    </source>
</evidence>
<evidence type="ECO:0000313" key="2">
    <source>
        <dbReference type="Proteomes" id="UP001497680"/>
    </source>
</evidence>
<dbReference type="Proteomes" id="UP001497680">
    <property type="component" value="Unassembled WGS sequence"/>
</dbReference>
<dbReference type="EMBL" id="MU394286">
    <property type="protein sequence ID" value="KAI6091689.1"/>
    <property type="molecule type" value="Genomic_DNA"/>
</dbReference>